<dbReference type="InterPro" id="IPR003439">
    <property type="entry name" value="ABC_transporter-like_ATP-bd"/>
</dbReference>
<dbReference type="InterPro" id="IPR011527">
    <property type="entry name" value="ABC1_TM_dom"/>
</dbReference>
<feature type="transmembrane region" description="Helical" evidence="9">
    <location>
        <begin position="316"/>
        <end position="341"/>
    </location>
</feature>
<dbReference type="Gene3D" id="3.40.50.300">
    <property type="entry name" value="P-loop containing nucleotide triphosphate hydrolases"/>
    <property type="match status" value="2"/>
</dbReference>
<feature type="transmembrane region" description="Helical" evidence="9">
    <location>
        <begin position="77"/>
        <end position="96"/>
    </location>
</feature>
<dbReference type="PROSITE" id="PS50893">
    <property type="entry name" value="ABC_TRANSPORTER_2"/>
    <property type="match status" value="2"/>
</dbReference>
<dbReference type="PANTHER" id="PTHR24223:SF345">
    <property type="entry name" value="ABC MULTIDRUG TRANSPORTER (EUROFUNG)"/>
    <property type="match status" value="1"/>
</dbReference>
<evidence type="ECO:0000256" key="5">
    <source>
        <dbReference type="ARBA" id="ARBA00022741"/>
    </source>
</evidence>
<protein>
    <submittedName>
        <fullName evidence="12">ABC transporter</fullName>
    </submittedName>
</protein>
<proteinExistence type="predicted"/>
<keyword evidence="3" id="KW-1003">Cell membrane</keyword>
<evidence type="ECO:0000256" key="2">
    <source>
        <dbReference type="ARBA" id="ARBA00022448"/>
    </source>
</evidence>
<evidence type="ECO:0000256" key="7">
    <source>
        <dbReference type="ARBA" id="ARBA00022989"/>
    </source>
</evidence>
<keyword evidence="7 9" id="KW-1133">Transmembrane helix</keyword>
<dbReference type="GO" id="GO:0005524">
    <property type="term" value="F:ATP binding"/>
    <property type="evidence" value="ECO:0007669"/>
    <property type="project" value="UniProtKB-KW"/>
</dbReference>
<dbReference type="GO" id="GO:0005886">
    <property type="term" value="C:plasma membrane"/>
    <property type="evidence" value="ECO:0007669"/>
    <property type="project" value="UniProtKB-SubCell"/>
</dbReference>
<reference evidence="12 13" key="1">
    <citation type="submission" date="2014-02" db="EMBL/GenBank/DDBJ databases">
        <title>The genome sequence of the entomopathogenic fungus Metarhizium robertsii ARSEF 2575.</title>
        <authorList>
            <person name="Giuliano Garisto Donzelli B."/>
            <person name="Roe B.A."/>
            <person name="Macmil S.L."/>
            <person name="Krasnoff S.B."/>
            <person name="Gibson D.M."/>
        </authorList>
    </citation>
    <scope>NUCLEOTIDE SEQUENCE [LARGE SCALE GENOMIC DNA]</scope>
    <source>
        <strain evidence="12 13">ARSEF 2575</strain>
    </source>
</reference>
<feature type="transmembrane region" description="Helical" evidence="9">
    <location>
        <begin position="415"/>
        <end position="437"/>
    </location>
</feature>
<evidence type="ECO:0000256" key="6">
    <source>
        <dbReference type="ARBA" id="ARBA00022840"/>
    </source>
</evidence>
<dbReference type="HOGENOM" id="CLU_000604_27_5_1"/>
<dbReference type="Pfam" id="PF24357">
    <property type="entry name" value="TMD0_ABC"/>
    <property type="match status" value="1"/>
</dbReference>
<feature type="transmembrane region" description="Helical" evidence="9">
    <location>
        <begin position="870"/>
        <end position="896"/>
    </location>
</feature>
<accession>A0A0A1V130</accession>
<feature type="transmembrane region" description="Helical" evidence="9">
    <location>
        <begin position="908"/>
        <end position="930"/>
    </location>
</feature>
<feature type="transmembrane region" description="Helical" evidence="9">
    <location>
        <begin position="1014"/>
        <end position="1031"/>
    </location>
</feature>
<dbReference type="InterPro" id="IPR027417">
    <property type="entry name" value="P-loop_NTPase"/>
</dbReference>
<comment type="caution">
    <text evidence="12">The sequence shown here is derived from an EMBL/GenBank/DDBJ whole genome shotgun (WGS) entry which is preliminary data.</text>
</comment>
<keyword evidence="5" id="KW-0547">Nucleotide-binding</keyword>
<dbReference type="Pfam" id="PF00005">
    <property type="entry name" value="ABC_tran"/>
    <property type="match status" value="2"/>
</dbReference>
<gene>
    <name evidence="12" type="ORF">X797_003146</name>
</gene>
<keyword evidence="8 9" id="KW-0472">Membrane</keyword>
<evidence type="ECO:0000256" key="3">
    <source>
        <dbReference type="ARBA" id="ARBA00022475"/>
    </source>
</evidence>
<feature type="domain" description="ABC transporter" evidence="10">
    <location>
        <begin position="590"/>
        <end position="819"/>
    </location>
</feature>
<dbReference type="eggNOG" id="KOG0054">
    <property type="taxonomic scope" value="Eukaryota"/>
</dbReference>
<feature type="transmembrane region" description="Helical" evidence="9">
    <location>
        <begin position="31"/>
        <end position="51"/>
    </location>
</feature>
<dbReference type="GO" id="GO:0140359">
    <property type="term" value="F:ABC-type transporter activity"/>
    <property type="evidence" value="ECO:0007669"/>
    <property type="project" value="InterPro"/>
</dbReference>
<dbReference type="CDD" id="cd18580">
    <property type="entry name" value="ABC_6TM_ABCC_D2"/>
    <property type="match status" value="1"/>
</dbReference>
<feature type="transmembrane region" description="Helical" evidence="9">
    <location>
        <begin position="102"/>
        <end position="123"/>
    </location>
</feature>
<feature type="domain" description="ABC transporter" evidence="10">
    <location>
        <begin position="1188"/>
        <end position="1437"/>
    </location>
</feature>
<dbReference type="PROSITE" id="PS50929">
    <property type="entry name" value="ABC_TM1F"/>
    <property type="match status" value="2"/>
</dbReference>
<evidence type="ECO:0000256" key="9">
    <source>
        <dbReference type="SAM" id="Phobius"/>
    </source>
</evidence>
<feature type="transmembrane region" description="Helical" evidence="9">
    <location>
        <begin position="984"/>
        <end position="1008"/>
    </location>
</feature>
<dbReference type="InterPro" id="IPR017871">
    <property type="entry name" value="ABC_transporter-like_CS"/>
</dbReference>
<dbReference type="PANTHER" id="PTHR24223">
    <property type="entry name" value="ATP-BINDING CASSETTE SUB-FAMILY C"/>
    <property type="match status" value="1"/>
</dbReference>
<evidence type="ECO:0000313" key="13">
    <source>
        <dbReference type="Proteomes" id="UP000030151"/>
    </source>
</evidence>
<dbReference type="InterPro" id="IPR003593">
    <property type="entry name" value="AAA+_ATPase"/>
</dbReference>
<comment type="subcellular location">
    <subcellularLocation>
        <location evidence="1">Cell membrane</location>
        <topology evidence="1">Multi-pass membrane protein</topology>
    </subcellularLocation>
</comment>
<feature type="transmembrane region" description="Helical" evidence="9">
    <location>
        <begin position="1098"/>
        <end position="1120"/>
    </location>
</feature>
<dbReference type="GO" id="GO:0016887">
    <property type="term" value="F:ATP hydrolysis activity"/>
    <property type="evidence" value="ECO:0007669"/>
    <property type="project" value="InterPro"/>
</dbReference>
<evidence type="ECO:0000259" key="11">
    <source>
        <dbReference type="PROSITE" id="PS50929"/>
    </source>
</evidence>
<dbReference type="SMART" id="SM00382">
    <property type="entry name" value="AAA"/>
    <property type="match status" value="2"/>
</dbReference>
<dbReference type="Proteomes" id="UP000030151">
    <property type="component" value="Unassembled WGS sequence"/>
</dbReference>
<dbReference type="InterPro" id="IPR056227">
    <property type="entry name" value="TMD0_ABC"/>
</dbReference>
<dbReference type="InterPro" id="IPR044726">
    <property type="entry name" value="ABCC_6TM_D2"/>
</dbReference>
<keyword evidence="6" id="KW-0067">ATP-binding</keyword>
<sequence length="1437" mass="157934">MSTCLGDNSIGPAVVGCRGDFDFTITFEETILSILPSACFIVLATPRLWVLSKRQNTKVKRHATQWLKSAANRHPKAFLVALVALNLAMLALAAAWRPKNPVNNKAIAAGAMSSVAALQLLLLSNVEHMKSQRPSILITLYLSPTTLFDVARTRTWWLEFGGRSYTAILTAKTVLQFTVILVETMPKCHSLRGHETHADTSPEETSGMFSLAFFYWLNPLIYKGSKKILKPDDMYPLDRRLSVSNPLNGFNNLSGRSLKPDLSSLALLFRLVQTVGPSLLQPVPARLLLIGFSFCQPFFIQRLTSFLQEDASSVGSIGVGLIGASILIYSGLALSTSMYWYCQYRVLTRFRATLGHIIYDKSLQLPTVDDGVLTVMSMDVNRVYGGLHNVHELWANTIEVTLAAWLLQRQIGTAFVTPIVIVGICVGLTVAVGKFAAKYQGDWSQKTQNRVKLTSSVIAQIKELELSGRSTQIAALMQRLREDELDAGAKFRLLGTVSTCVAFGPMLLAPVITFAFTSIGRGLDTSQVYASLSYLTLLSSPLSQLFQTVPSMLASTASFKRIYDFLSKPNRAEYRSTLHSAGEKGPEQVISLRDVSFGWQEDKWSLVNLNIAFSDSQLSIVTGPVASGKSTLCMGILGEIPFVQGTVSVRPTCFGQIGFCGQTPFLTNDSIRANIVGPDQKFHEQRYKSVLQATLLDVDIRNMLQHDETLVGSNGMNLSGGQKQRVALARALYLDATLYVLDDTLSGLDTQTSNEVTRRLFGADGILRTKTVIWCTHSTKYLSLAQQVIVLGKDGKVQSCGPSNAEATGLVEESILDTAEKHGISSSSSSNGERPVVKSTVEGDNGKRLLRSRHDGKVYTQYIKALNPRILVLALVTGTLFSFGYNFGTVWVGFWAKNSFHWPDDQSQALYLGLLALFQVFGLVSLAGFLGSTQMQMPRQAGSELHLRALKCLFSLPLTYFSSVDKGTTTNLFSQDMGMLDNQLIFAISNTLLSGFTVIGQLVVVAVATPYIAIGYPFIFGVLYLLQNYYLKTSRQLRLLDLEARSPLYSRFQDVVAGLISIRAFQWINQYQKAFDLFLNQSLQPDYLLDLAQQWLTLNLNLIVGIIAVIVTCFATQIVASSHAGLVGASLVSLMTLSELACATVRSWVQLETSLGAVKRLQDFDDNPTRETDQGRDPPVDWPTSGQITIDGVSAAYGSKTSENALVLRGIHLSVSGGEKVAIIGRTGSGKSSLLLLLMRLLHATPDTLDKMTIDGTQLQHLNRQALRQRIIAVPQEMMFLPGTETFRQLLDPDGSLSDEQCRTAIVEVGLNDLVEDLGGLDALISEDKLSHGQKQLLSLAVAVARKLCRDQADMSRDTETEKSSSRGILLLDEVTANVNFETEDKMLEVIFRVFGDYTVLNITHRLRSLHQFDAVYSISGGKINAIKDVEMPFTYT</sequence>
<name>A0A0A1V130_9HYPO</name>
<keyword evidence="2" id="KW-0813">Transport</keyword>
<evidence type="ECO:0000313" key="12">
    <source>
        <dbReference type="EMBL" id="EXV03346.1"/>
    </source>
</evidence>
<evidence type="ECO:0000256" key="1">
    <source>
        <dbReference type="ARBA" id="ARBA00004651"/>
    </source>
</evidence>
<organism evidence="12 13">
    <name type="scientific">Metarhizium robertsii</name>
    <dbReference type="NCBI Taxonomy" id="568076"/>
    <lineage>
        <taxon>Eukaryota</taxon>
        <taxon>Fungi</taxon>
        <taxon>Dikarya</taxon>
        <taxon>Ascomycota</taxon>
        <taxon>Pezizomycotina</taxon>
        <taxon>Sordariomycetes</taxon>
        <taxon>Hypocreomycetidae</taxon>
        <taxon>Hypocreales</taxon>
        <taxon>Clavicipitaceae</taxon>
        <taxon>Metarhizium</taxon>
    </lineage>
</organism>
<feature type="transmembrane region" description="Helical" evidence="9">
    <location>
        <begin position="493"/>
        <end position="516"/>
    </location>
</feature>
<evidence type="ECO:0000256" key="8">
    <source>
        <dbReference type="ARBA" id="ARBA00023136"/>
    </source>
</evidence>
<dbReference type="SUPFAM" id="SSF52540">
    <property type="entry name" value="P-loop containing nucleoside triphosphate hydrolases"/>
    <property type="match status" value="2"/>
</dbReference>
<evidence type="ECO:0000256" key="4">
    <source>
        <dbReference type="ARBA" id="ARBA00022692"/>
    </source>
</evidence>
<dbReference type="OrthoDB" id="6500128at2759"/>
<feature type="transmembrane region" description="Helical" evidence="9">
    <location>
        <begin position="287"/>
        <end position="304"/>
    </location>
</feature>
<dbReference type="InterPro" id="IPR050173">
    <property type="entry name" value="ABC_transporter_C-like"/>
</dbReference>
<feature type="domain" description="ABC transmembrane type-1" evidence="11">
    <location>
        <begin position="872"/>
        <end position="1153"/>
    </location>
</feature>
<evidence type="ECO:0000259" key="10">
    <source>
        <dbReference type="PROSITE" id="PS50893"/>
    </source>
</evidence>
<dbReference type="FunFam" id="1.20.1560.10:FF:000055">
    <property type="entry name" value="ABC multidrug transporter (Eurofung)"/>
    <property type="match status" value="1"/>
</dbReference>
<dbReference type="PROSITE" id="PS00211">
    <property type="entry name" value="ABC_TRANSPORTER_1"/>
    <property type="match status" value="2"/>
</dbReference>
<dbReference type="InterPro" id="IPR036640">
    <property type="entry name" value="ABC1_TM_sf"/>
</dbReference>
<dbReference type="Pfam" id="PF00664">
    <property type="entry name" value="ABC_membrane"/>
    <property type="match status" value="1"/>
</dbReference>
<dbReference type="EMBL" id="JELW01000003">
    <property type="protein sequence ID" value="EXV03346.1"/>
    <property type="molecule type" value="Genomic_DNA"/>
</dbReference>
<keyword evidence="4 9" id="KW-0812">Transmembrane</keyword>
<dbReference type="SUPFAM" id="SSF90123">
    <property type="entry name" value="ABC transporter transmembrane region"/>
    <property type="match status" value="2"/>
</dbReference>
<dbReference type="Gene3D" id="1.20.1560.10">
    <property type="entry name" value="ABC transporter type 1, transmembrane domain"/>
    <property type="match status" value="2"/>
</dbReference>
<feature type="domain" description="ABC transmembrane type-1" evidence="11">
    <location>
        <begin position="287"/>
        <end position="554"/>
    </location>
</feature>